<organism evidence="1">
    <name type="scientific">Homo sapiens</name>
    <name type="common">Human</name>
    <dbReference type="NCBI Taxonomy" id="9606"/>
    <lineage>
        <taxon>Eukaryota</taxon>
        <taxon>Metazoa</taxon>
        <taxon>Chordata</taxon>
        <taxon>Craniata</taxon>
        <taxon>Vertebrata</taxon>
        <taxon>Euteleostomi</taxon>
        <taxon>Mammalia</taxon>
        <taxon>Eutheria</taxon>
        <taxon>Euarchontoglires</taxon>
        <taxon>Primates</taxon>
        <taxon>Haplorrhini</taxon>
        <taxon>Catarrhini</taxon>
        <taxon>Hominidae</taxon>
        <taxon>Homo</taxon>
    </lineage>
</organism>
<dbReference type="EMBL" id="AF289601">
    <property type="protein sequence ID" value="AAL55785.1"/>
    <property type="molecule type" value="mRNA"/>
</dbReference>
<sequence length="107" mass="11950">MPLHDLSIFQDRVLLWGATKWHSQEFWSKGRRSNPSLCEYKSLFDSSSKAELSQDVHEGPALASGLSDVSGQAVKGHSLQLKKGQQARQRDLPTEVFRVGGPKMLKD</sequence>
<reference evidence="1" key="1">
    <citation type="submission" date="2000-07" db="EMBL/GenBank/DDBJ databases">
        <title>Novel human cDNA clones with function of inhibiting cancer cell growth.</title>
        <authorList>
            <person name="Zhang P.P."/>
            <person name="Zhou X.M."/>
            <person name="Jiang H.Q."/>
            <person name="Huang Y."/>
            <person name="Qin W.X."/>
            <person name="Zhao X.T."/>
            <person name="Wan D.F."/>
            <person name="Gu J.R."/>
        </authorList>
    </citation>
    <scope>NUCLEOTIDE SEQUENCE</scope>
</reference>
<accession>Q8WYZ1</accession>
<proteinExistence type="evidence at transcript level"/>
<evidence type="ECO:0000313" key="1">
    <source>
        <dbReference type="EMBL" id="AAL55785.1"/>
    </source>
</evidence>
<protein>
    <submittedName>
        <fullName evidence="1">Uncharacterized protein</fullName>
    </submittedName>
</protein>
<name>Q8WYZ1_HUMAN</name>
<dbReference type="AlphaFoldDB" id="Q8WYZ1"/>